<protein>
    <submittedName>
        <fullName evidence="6">Uncharacterized protein</fullName>
    </submittedName>
</protein>
<comment type="subcellular location">
    <subcellularLocation>
        <location evidence="2">Endomembrane system</location>
    </subcellularLocation>
    <subcellularLocation>
        <location evidence="1">Membrane</location>
        <topology evidence="1">Single-pass membrane protein</topology>
    </subcellularLocation>
</comment>
<evidence type="ECO:0000256" key="2">
    <source>
        <dbReference type="ARBA" id="ARBA00004308"/>
    </source>
</evidence>
<dbReference type="Gene3D" id="3.40.50.2000">
    <property type="entry name" value="Glycogen Phosphorylase B"/>
    <property type="match status" value="1"/>
</dbReference>
<sequence>MPPLTIDALAEQYTDEIQLAPPQIEMIANTVRGRAPGCRLLVFGLGRDAGMWQRLNADGCTLFVEDNEHWARHALQRHPDLQVLRVSYAGRTVASSLPLDAAVRESLAAFPLPPELERTDWDVIVVDAPFGFDAGCPGRSLPLHWTRQLMGPHTHVFVDDYERPLERTYTDALIAPRCAHSLVVRRPGHEMFWGLGLNSGFAGWSVVDAGGRAQRLRWLLNTTRLRLLWFHDSVEVIPQLAACGLLDGRTHVLFSFSWHRDEAALRHLRRLLSGDGVVQRAAQLHFLLNSAEELAAFRTLVPGFDAMHFNNASLIDPRRFVPATGARRFQAVLNAKPLAFKRHELSVQVPERLFVSYDVQERDEGATRRVDLDALGAREIRRNLSAEGVAAALGEADVGLMLSAAEGACYASLEYLLCGLPVVSTRSLGGRDDFYDPAHSRVVDDDPAGVRDAVADLRARLARGDITREAVRTRALARRRAFLDALAARLQNVVDAAGLPLQAARLLDEAIAEGSKLQQHRNFWVAQLRPPGHVTPPPATDA</sequence>
<dbReference type="GO" id="GO:0045492">
    <property type="term" value="P:xylan biosynthetic process"/>
    <property type="evidence" value="ECO:0007669"/>
    <property type="project" value="InterPro"/>
</dbReference>
<dbReference type="SUPFAM" id="SSF53756">
    <property type="entry name" value="UDP-Glycosyltransferase/glycogen phosphorylase"/>
    <property type="match status" value="1"/>
</dbReference>
<dbReference type="PANTHER" id="PTHR31444">
    <property type="entry name" value="OS11G0490100 PROTEIN"/>
    <property type="match status" value="1"/>
</dbReference>
<dbReference type="Pfam" id="PF21729">
    <property type="entry name" value="IRX15_IRX15L_GXM"/>
    <property type="match status" value="1"/>
</dbReference>
<evidence type="ECO:0000256" key="1">
    <source>
        <dbReference type="ARBA" id="ARBA00004167"/>
    </source>
</evidence>
<keyword evidence="5" id="KW-0472">Membrane</keyword>
<reference evidence="6 7" key="1">
    <citation type="submission" date="2019-01" db="EMBL/GenBank/DDBJ databases">
        <authorList>
            <person name="Chen W.-M."/>
        </authorList>
    </citation>
    <scope>NUCLEOTIDE SEQUENCE [LARGE SCALE GENOMIC DNA]</scope>
    <source>
        <strain evidence="6 7">ICH-3</strain>
    </source>
</reference>
<dbReference type="InterPro" id="IPR006514">
    <property type="entry name" value="IRX15/GXM/AGM"/>
</dbReference>
<evidence type="ECO:0000313" key="6">
    <source>
        <dbReference type="EMBL" id="RVT49472.1"/>
    </source>
</evidence>
<keyword evidence="7" id="KW-1185">Reference proteome</keyword>
<organism evidence="6 7">
    <name type="scientific">Rubrivivax albus</name>
    <dbReference type="NCBI Taxonomy" id="2499835"/>
    <lineage>
        <taxon>Bacteria</taxon>
        <taxon>Pseudomonadati</taxon>
        <taxon>Pseudomonadota</taxon>
        <taxon>Betaproteobacteria</taxon>
        <taxon>Burkholderiales</taxon>
        <taxon>Sphaerotilaceae</taxon>
        <taxon>Rubrivivax</taxon>
    </lineage>
</organism>
<keyword evidence="4" id="KW-1133">Transmembrane helix</keyword>
<evidence type="ECO:0000256" key="4">
    <source>
        <dbReference type="ARBA" id="ARBA00022989"/>
    </source>
</evidence>
<evidence type="ECO:0000313" key="7">
    <source>
        <dbReference type="Proteomes" id="UP000288178"/>
    </source>
</evidence>
<gene>
    <name evidence="6" type="ORF">ENE75_20600</name>
</gene>
<dbReference type="GO" id="GO:0016020">
    <property type="term" value="C:membrane"/>
    <property type="evidence" value="ECO:0007669"/>
    <property type="project" value="UniProtKB-SubCell"/>
</dbReference>
<dbReference type="Proteomes" id="UP000288178">
    <property type="component" value="Unassembled WGS sequence"/>
</dbReference>
<dbReference type="GO" id="GO:0012505">
    <property type="term" value="C:endomembrane system"/>
    <property type="evidence" value="ECO:0007669"/>
    <property type="project" value="UniProtKB-SubCell"/>
</dbReference>
<name>A0A3S2WZ12_9BURK</name>
<accession>A0A3S2WZ12</accession>
<proteinExistence type="predicted"/>
<evidence type="ECO:0000256" key="5">
    <source>
        <dbReference type="ARBA" id="ARBA00023136"/>
    </source>
</evidence>
<comment type="caution">
    <text evidence="6">The sequence shown here is derived from an EMBL/GenBank/DDBJ whole genome shotgun (WGS) entry which is preliminary data.</text>
</comment>
<keyword evidence="3" id="KW-0812">Transmembrane</keyword>
<evidence type="ECO:0000256" key="3">
    <source>
        <dbReference type="ARBA" id="ARBA00022692"/>
    </source>
</evidence>
<dbReference type="EMBL" id="SACT01000008">
    <property type="protein sequence ID" value="RVT49472.1"/>
    <property type="molecule type" value="Genomic_DNA"/>
</dbReference>
<dbReference type="AlphaFoldDB" id="A0A3S2WZ12"/>